<keyword evidence="1" id="KW-0175">Coiled coil</keyword>
<feature type="compositionally biased region" description="Basic and acidic residues" evidence="2">
    <location>
        <begin position="93"/>
        <end position="102"/>
    </location>
</feature>
<keyword evidence="5" id="KW-1185">Reference proteome</keyword>
<evidence type="ECO:0000313" key="4">
    <source>
        <dbReference type="EMBL" id="AWV88302.1"/>
    </source>
</evidence>
<protein>
    <submittedName>
        <fullName evidence="4">Uncharacterized protein</fullName>
    </submittedName>
</protein>
<proteinExistence type="predicted"/>
<dbReference type="EMBL" id="CP030032">
    <property type="protein sequence ID" value="AWV88302.1"/>
    <property type="molecule type" value="Genomic_DNA"/>
</dbReference>
<evidence type="ECO:0000256" key="2">
    <source>
        <dbReference type="SAM" id="MobiDB-lite"/>
    </source>
</evidence>
<evidence type="ECO:0000256" key="3">
    <source>
        <dbReference type="SAM" id="SignalP"/>
    </source>
</evidence>
<feature type="chain" id="PRO_5043747279" evidence="3">
    <location>
        <begin position="30"/>
        <end position="225"/>
    </location>
</feature>
<keyword evidence="3" id="KW-0732">Signal</keyword>
<feature type="coiled-coil region" evidence="1">
    <location>
        <begin position="156"/>
        <end position="223"/>
    </location>
</feature>
<organism evidence="4 5">
    <name type="scientific">Bradymonas sediminis</name>
    <dbReference type="NCBI Taxonomy" id="1548548"/>
    <lineage>
        <taxon>Bacteria</taxon>
        <taxon>Deltaproteobacteria</taxon>
        <taxon>Bradymonadales</taxon>
        <taxon>Bradymonadaceae</taxon>
        <taxon>Bradymonas</taxon>
    </lineage>
</organism>
<dbReference type="PROSITE" id="PS51257">
    <property type="entry name" value="PROKAR_LIPOPROTEIN"/>
    <property type="match status" value="1"/>
</dbReference>
<accession>A0A2Z4FH35</accession>
<evidence type="ECO:0000256" key="1">
    <source>
        <dbReference type="SAM" id="Coils"/>
    </source>
</evidence>
<gene>
    <name evidence="4" type="ORF">DN745_02675</name>
</gene>
<dbReference type="AlphaFoldDB" id="A0A2Z4FH35"/>
<sequence>MRSHAARITGLVMGLASMLLLSACAGTQAQNTQQTAQAERSTEGSDDAAAQANAAERDDEPSAGEQVRSAAAATVRETGEAIETVAQTLTGTKDPEARENAQKQRARNLDQVTDAAESIGIGGGPVESETIAIIDSIDASAQRYKKPVDDAGDKISAATRLRYEQVQDNAKDLRKQYDKMKEESDMDIEALDDVYKASAEQLKNSWDNVAQNLSRELQKAEETQD</sequence>
<feature type="region of interest" description="Disordered" evidence="2">
    <location>
        <begin position="32"/>
        <end position="111"/>
    </location>
</feature>
<dbReference type="KEGG" id="bsed:DN745_02675"/>
<feature type="signal peptide" evidence="3">
    <location>
        <begin position="1"/>
        <end position="29"/>
    </location>
</feature>
<name>A0A2Z4FH35_9DELT</name>
<reference evidence="4 5" key="1">
    <citation type="submission" date="2018-06" db="EMBL/GenBank/DDBJ databases">
        <title>Lujinxingia sediminis gen. nov. sp. nov., a new facultative anaerobic member of the class Deltaproteobacteria, and proposal of Lujinxingaceae fam. nov.</title>
        <authorList>
            <person name="Guo L.-Y."/>
            <person name="Li C.-M."/>
            <person name="Wang S."/>
            <person name="Du Z.-J."/>
        </authorList>
    </citation>
    <scope>NUCLEOTIDE SEQUENCE [LARGE SCALE GENOMIC DNA]</scope>
    <source>
        <strain evidence="4 5">FA350</strain>
    </source>
</reference>
<dbReference type="Proteomes" id="UP000249799">
    <property type="component" value="Chromosome"/>
</dbReference>
<evidence type="ECO:0000313" key="5">
    <source>
        <dbReference type="Proteomes" id="UP000249799"/>
    </source>
</evidence>
<dbReference type="RefSeq" id="WP_111331926.1">
    <property type="nucleotide sequence ID" value="NZ_CP030032.1"/>
</dbReference>